<proteinExistence type="predicted"/>
<accession>A0A650EL01</accession>
<protein>
    <recommendedName>
        <fullName evidence="2">Stringent starvation protein B</fullName>
    </recommendedName>
</protein>
<name>A0A650EL01_9HELI</name>
<evidence type="ECO:0008006" key="2">
    <source>
        <dbReference type="Google" id="ProtNLM"/>
    </source>
</evidence>
<dbReference type="AlphaFoldDB" id="A0A650EL01"/>
<reference evidence="1" key="1">
    <citation type="journal article" date="2020" name="J. ISSAAS">
        <title>Lactobacilli and other gastrointestinal microbiota of Peromyscus leucopus, reservoir host for agents of Lyme disease and other zoonoses in North America.</title>
        <authorList>
            <person name="Milovic A."/>
            <person name="Bassam K."/>
            <person name="Shao H."/>
            <person name="Chatzistamou I."/>
            <person name="Tufts D.M."/>
            <person name="Diuk-Wasser M."/>
            <person name="Barbour A.G."/>
        </authorList>
    </citation>
    <scope>NUCLEOTIDE SEQUENCE</scope>
    <source>
        <strain evidence="1">LL4</strain>
    </source>
</reference>
<evidence type="ECO:0000313" key="1">
    <source>
        <dbReference type="EMBL" id="QGT50450.1"/>
    </source>
</evidence>
<sequence length="163" mass="18739">MSKILTHQKLKAMMVAHAKETLQFLVQEGMNFSVLCEVNKIKFAPPLPDYIFEDFAEMTIFIMAGYTFESIELHNGTLDFEAGFGNENIGSFVSIPYDAIVQILFQDDDLLQEIPLFTNVTQPKLYRIPEEEIQKLYETEKKGLEQSSLALSSNPENQRFFKK</sequence>
<organism evidence="1">
    <name type="scientific">uncultured Helicobacter sp</name>
    <dbReference type="NCBI Taxonomy" id="175537"/>
    <lineage>
        <taxon>Bacteria</taxon>
        <taxon>Pseudomonadati</taxon>
        <taxon>Campylobacterota</taxon>
        <taxon>Epsilonproteobacteria</taxon>
        <taxon>Campylobacterales</taxon>
        <taxon>Helicobacteraceae</taxon>
        <taxon>Helicobacter</taxon>
        <taxon>environmental samples</taxon>
    </lineage>
</organism>
<gene>
    <name evidence="1" type="ORF">Helico5904_1220</name>
</gene>
<dbReference type="EMBL" id="MN577569">
    <property type="protein sequence ID" value="QGT50450.1"/>
    <property type="molecule type" value="Genomic_DNA"/>
</dbReference>